<comment type="similarity">
    <text evidence="1 5">Belongs to the FlgD family.</text>
</comment>
<evidence type="ECO:0000256" key="5">
    <source>
        <dbReference type="RuleBase" id="RU362076"/>
    </source>
</evidence>
<dbReference type="InterPro" id="IPR025965">
    <property type="entry name" value="FlgD/Vpr_Ig-like"/>
</dbReference>
<evidence type="ECO:0000256" key="4">
    <source>
        <dbReference type="ARBA" id="ARBA00024746"/>
    </source>
</evidence>
<dbReference type="GO" id="GO:0044781">
    <property type="term" value="P:bacterial-type flagellum organization"/>
    <property type="evidence" value="ECO:0007669"/>
    <property type="project" value="UniProtKB-UniRule"/>
</dbReference>
<evidence type="ECO:0000259" key="7">
    <source>
        <dbReference type="Pfam" id="PF13860"/>
    </source>
</evidence>
<dbReference type="Pfam" id="PF13860">
    <property type="entry name" value="FlgD_ig"/>
    <property type="match status" value="1"/>
</dbReference>
<keyword evidence="9" id="KW-1185">Reference proteome</keyword>
<reference evidence="8 9" key="1">
    <citation type="submission" date="2014-01" db="EMBL/GenBank/DDBJ databases">
        <title>Roseivivax halodurans JCM 10272 Genome Sequencing.</title>
        <authorList>
            <person name="Lai Q."/>
            <person name="Li G."/>
            <person name="Shao Z."/>
        </authorList>
    </citation>
    <scope>NUCLEOTIDE SEQUENCE [LARGE SCALE GENOMIC DNA]</scope>
    <source>
        <strain evidence="8 9">JCM 10272</strain>
    </source>
</reference>
<evidence type="ECO:0000313" key="9">
    <source>
        <dbReference type="Proteomes" id="UP000022447"/>
    </source>
</evidence>
<evidence type="ECO:0000256" key="1">
    <source>
        <dbReference type="ARBA" id="ARBA00010577"/>
    </source>
</evidence>
<dbReference type="Pfam" id="PF03963">
    <property type="entry name" value="FlgD"/>
    <property type="match status" value="1"/>
</dbReference>
<dbReference type="Gene3D" id="2.60.40.4070">
    <property type="match status" value="1"/>
</dbReference>
<comment type="caution">
    <text evidence="8">The sequence shown here is derived from an EMBL/GenBank/DDBJ whole genome shotgun (WGS) entry which is preliminary data.</text>
</comment>
<dbReference type="STRING" id="1449350.OCH239_06650"/>
<feature type="domain" description="FlgD/Vpr Ig-like" evidence="7">
    <location>
        <begin position="106"/>
        <end position="171"/>
    </location>
</feature>
<dbReference type="AlphaFoldDB" id="X7ECR3"/>
<evidence type="ECO:0000313" key="8">
    <source>
        <dbReference type="EMBL" id="ETX13869.1"/>
    </source>
</evidence>
<sequence>MGMDAITGVSNSAAQGASTAERRSALTSDFDTFLQMLTAQARNQDPLDPLDASDYASQLATFSAVEQQVLTNDLLKEISASMAGSALERLRNWVGADILAPVPAEFGGDPVTLRAAVPDGTTRAEIVAQDASGAIVSRTGIDPVTGFVTWDGRAASGDPVPPGRYALTIESFEGDELISSAPAEVFVRVAEARWNAEGETVLILEDGTELLESEAAGLRVTG</sequence>
<organism evidence="8 9">
    <name type="scientific">Roseivivax halodurans JCM 10272</name>
    <dbReference type="NCBI Taxonomy" id="1449350"/>
    <lineage>
        <taxon>Bacteria</taxon>
        <taxon>Pseudomonadati</taxon>
        <taxon>Pseudomonadota</taxon>
        <taxon>Alphaproteobacteria</taxon>
        <taxon>Rhodobacterales</taxon>
        <taxon>Roseobacteraceae</taxon>
        <taxon>Roseivivax</taxon>
    </lineage>
</organism>
<feature type="region of interest" description="Disordered" evidence="6">
    <location>
        <begin position="1"/>
        <end position="22"/>
    </location>
</feature>
<comment type="function">
    <text evidence="4 5">Required for flagellar hook formation. May act as a scaffolding protein.</text>
</comment>
<protein>
    <recommendedName>
        <fullName evidence="2 5">Basal-body rod modification protein FlgD</fullName>
    </recommendedName>
</protein>
<evidence type="ECO:0000256" key="3">
    <source>
        <dbReference type="ARBA" id="ARBA00022795"/>
    </source>
</evidence>
<accession>X7ECR3</accession>
<dbReference type="Proteomes" id="UP000022447">
    <property type="component" value="Unassembled WGS sequence"/>
</dbReference>
<evidence type="ECO:0000256" key="6">
    <source>
        <dbReference type="SAM" id="MobiDB-lite"/>
    </source>
</evidence>
<dbReference type="PATRIC" id="fig|1449350.3.peg.3015"/>
<dbReference type="InterPro" id="IPR005648">
    <property type="entry name" value="FlgD"/>
</dbReference>
<feature type="compositionally biased region" description="Polar residues" evidence="6">
    <location>
        <begin position="8"/>
        <end position="18"/>
    </location>
</feature>
<evidence type="ECO:0000256" key="2">
    <source>
        <dbReference type="ARBA" id="ARBA00016013"/>
    </source>
</evidence>
<gene>
    <name evidence="8" type="ORF">OCH239_06650</name>
</gene>
<proteinExistence type="inferred from homology"/>
<dbReference type="EMBL" id="JALZ01000017">
    <property type="protein sequence ID" value="ETX13869.1"/>
    <property type="molecule type" value="Genomic_DNA"/>
</dbReference>
<name>X7ECR3_9RHOB</name>
<keyword evidence="3 5" id="KW-1005">Bacterial flagellum biogenesis</keyword>
<dbReference type="eggNOG" id="COG1843">
    <property type="taxonomic scope" value="Bacteria"/>
</dbReference>